<gene>
    <name evidence="1" type="ORF">GCM10017581_001680</name>
</gene>
<evidence type="ECO:0000313" key="1">
    <source>
        <dbReference type="EMBL" id="GLK98427.1"/>
    </source>
</evidence>
<name>A0A9W6KBS9_9ACTN</name>
<sequence length="50" mass="5753">MVLTTHQLLRLAGARAGDSQWRSRFDGMVDYARRHGWVDGDEVRMHIVGE</sequence>
<organism evidence="1 2">
    <name type="scientific">Dactylosporangium matsuzakiense</name>
    <dbReference type="NCBI Taxonomy" id="53360"/>
    <lineage>
        <taxon>Bacteria</taxon>
        <taxon>Bacillati</taxon>
        <taxon>Actinomycetota</taxon>
        <taxon>Actinomycetes</taxon>
        <taxon>Micromonosporales</taxon>
        <taxon>Micromonosporaceae</taxon>
        <taxon>Dactylosporangium</taxon>
    </lineage>
</organism>
<accession>A0A9W6KBS9</accession>
<dbReference type="EMBL" id="BSFP01000001">
    <property type="protein sequence ID" value="GLK98427.1"/>
    <property type="molecule type" value="Genomic_DNA"/>
</dbReference>
<evidence type="ECO:0000313" key="2">
    <source>
        <dbReference type="Proteomes" id="UP001143480"/>
    </source>
</evidence>
<proteinExistence type="predicted"/>
<protein>
    <submittedName>
        <fullName evidence="1">Uncharacterized protein</fullName>
    </submittedName>
</protein>
<reference evidence="1" key="1">
    <citation type="journal article" date="2014" name="Int. J. Syst. Evol. Microbiol.">
        <title>Complete genome sequence of Corynebacterium casei LMG S-19264T (=DSM 44701T), isolated from a smear-ripened cheese.</title>
        <authorList>
            <consortium name="US DOE Joint Genome Institute (JGI-PGF)"/>
            <person name="Walter F."/>
            <person name="Albersmeier A."/>
            <person name="Kalinowski J."/>
            <person name="Ruckert C."/>
        </authorList>
    </citation>
    <scope>NUCLEOTIDE SEQUENCE</scope>
    <source>
        <strain evidence="1">VKM Ac-1321</strain>
    </source>
</reference>
<dbReference type="Proteomes" id="UP001143480">
    <property type="component" value="Unassembled WGS sequence"/>
</dbReference>
<keyword evidence="2" id="KW-1185">Reference proteome</keyword>
<reference evidence="1" key="2">
    <citation type="submission" date="2023-01" db="EMBL/GenBank/DDBJ databases">
        <authorList>
            <person name="Sun Q."/>
            <person name="Evtushenko L."/>
        </authorList>
    </citation>
    <scope>NUCLEOTIDE SEQUENCE</scope>
    <source>
        <strain evidence="1">VKM Ac-1321</strain>
    </source>
</reference>
<comment type="caution">
    <text evidence="1">The sequence shown here is derived from an EMBL/GenBank/DDBJ whole genome shotgun (WGS) entry which is preliminary data.</text>
</comment>
<dbReference type="AlphaFoldDB" id="A0A9W6KBS9"/>